<keyword evidence="1" id="KW-1133">Transmembrane helix</keyword>
<reference evidence="2 3" key="1">
    <citation type="submission" date="2023-02" db="EMBL/GenBank/DDBJ databases">
        <title>Genome sequence of Mucilaginibacter jinjuensis strain KACC 16571.</title>
        <authorList>
            <person name="Kim S."/>
            <person name="Heo J."/>
            <person name="Kwon S.-W."/>
        </authorList>
    </citation>
    <scope>NUCLEOTIDE SEQUENCE [LARGE SCALE GENOMIC DNA]</scope>
    <source>
        <strain evidence="2 3">KACC 16571</strain>
    </source>
</reference>
<protein>
    <submittedName>
        <fullName evidence="2">Uncharacterized protein</fullName>
    </submittedName>
</protein>
<keyword evidence="1" id="KW-0812">Transmembrane</keyword>
<dbReference type="EMBL" id="CP117167">
    <property type="protein sequence ID" value="WCT10803.1"/>
    <property type="molecule type" value="Genomic_DNA"/>
</dbReference>
<gene>
    <name evidence="2" type="ORF">PQO05_18880</name>
</gene>
<feature type="transmembrane region" description="Helical" evidence="1">
    <location>
        <begin position="79"/>
        <end position="98"/>
    </location>
</feature>
<dbReference type="Proteomes" id="UP001216139">
    <property type="component" value="Chromosome"/>
</dbReference>
<keyword evidence="1" id="KW-0472">Membrane</keyword>
<evidence type="ECO:0000256" key="1">
    <source>
        <dbReference type="SAM" id="Phobius"/>
    </source>
</evidence>
<accession>A0ABY7T3F4</accession>
<dbReference type="RefSeq" id="WP_273628995.1">
    <property type="nucleotide sequence ID" value="NZ_CP117167.1"/>
</dbReference>
<feature type="transmembrane region" description="Helical" evidence="1">
    <location>
        <begin position="50"/>
        <end position="67"/>
    </location>
</feature>
<evidence type="ECO:0000313" key="2">
    <source>
        <dbReference type="EMBL" id="WCT10803.1"/>
    </source>
</evidence>
<feature type="transmembrane region" description="Helical" evidence="1">
    <location>
        <begin position="9"/>
        <end position="30"/>
    </location>
</feature>
<feature type="transmembrane region" description="Helical" evidence="1">
    <location>
        <begin position="104"/>
        <end position="122"/>
    </location>
</feature>
<name>A0ABY7T3F4_9SPHI</name>
<evidence type="ECO:0000313" key="3">
    <source>
        <dbReference type="Proteomes" id="UP001216139"/>
    </source>
</evidence>
<organism evidence="2 3">
    <name type="scientific">Mucilaginibacter jinjuensis</name>
    <dbReference type="NCBI Taxonomy" id="1176721"/>
    <lineage>
        <taxon>Bacteria</taxon>
        <taxon>Pseudomonadati</taxon>
        <taxon>Bacteroidota</taxon>
        <taxon>Sphingobacteriia</taxon>
        <taxon>Sphingobacteriales</taxon>
        <taxon>Sphingobacteriaceae</taxon>
        <taxon>Mucilaginibacter</taxon>
    </lineage>
</organism>
<keyword evidence="3" id="KW-1185">Reference proteome</keyword>
<proteinExistence type="predicted"/>
<sequence>MTAKYLFQLLFKAFAFSFALAFMLGSAYYMVTFKGGDYKAALPSIVNGTLMLTMILTLMSFATMTLANRSIYVNPFLRLLVFFGGTVVFLVYAFIHQMSESNKVFYATCGISFLLVQGILYFRMVRAYPAR</sequence>